<name>Q8V9R3_SIRV2</name>
<evidence type="ECO:0000313" key="2">
    <source>
        <dbReference type="Proteomes" id="UP000002271"/>
    </source>
</evidence>
<organism evidence="1 2">
    <name type="scientific">Sulfolobus islandicus rod-shaped virus 2</name>
    <name type="common">SIRV2</name>
    <name type="synonym">Sulfolobus virus SIRV-2</name>
    <dbReference type="NCBI Taxonomy" id="157899"/>
    <lineage>
        <taxon>Viruses</taxon>
        <taxon>Adnaviria</taxon>
        <taxon>Zilligvirae</taxon>
        <taxon>Taleaviricota</taxon>
        <taxon>Tokiviricetes</taxon>
        <taxon>Ligamenvirales</taxon>
        <taxon>Rudiviridae</taxon>
        <taxon>Icerudivirus</taxon>
        <taxon>Icerudivirus hveragerdiense</taxon>
        <taxon>Icerudivirus SIRV2</taxon>
    </lineage>
</organism>
<dbReference type="Proteomes" id="UP000002271">
    <property type="component" value="Segment"/>
</dbReference>
<evidence type="ECO:0000313" key="1">
    <source>
        <dbReference type="EMBL" id="CAC87280.1"/>
    </source>
</evidence>
<proteinExistence type="predicted"/>
<reference evidence="1 2" key="1">
    <citation type="journal article" date="2001" name="Virology">
        <title>Sequences and replication of genomes of the archaeal rudiviruses SIRV1 and SIRV2: relationships to the archaeal lipothrixvirus SIFV and some eukaryal viruses.</title>
        <authorList>
            <person name="Peng X."/>
            <person name="Blum H."/>
            <person name="She Q."/>
            <person name="Mallok S."/>
            <person name="Brugger K."/>
            <person name="Garrett R.A."/>
            <person name="Zillig W."/>
            <person name="Prangishvili D."/>
        </authorList>
    </citation>
    <scope>NUCLEOTIDE SEQUENCE</scope>
    <source>
        <strain evidence="1 2">HVE10/4</strain>
    </source>
</reference>
<organismHost>
    <name type="scientific">Saccharolobus islandicus</name>
    <name type="common">Sulfolobus islandicus</name>
    <dbReference type="NCBI Taxonomy" id="43080"/>
</organismHost>
<dbReference type="GeneID" id="951448"/>
<dbReference type="KEGG" id="vg:951448"/>
<sequence length="109" mass="13071">MNVENQVEKIVSLVENFFDKSNKPIETIKLNGKVMFNEEQYDDLIGELAMTLARGKLEIYEREIQSLYFSEFICVKNNEIVTIRMFFEKTREKYQLKLIEMTRLIFKCQ</sequence>
<dbReference type="RefSeq" id="NP_666539.1">
    <property type="nucleotide sequence ID" value="NC_004086.1"/>
</dbReference>
<accession>Q8V9R3</accession>
<protein>
    <submittedName>
        <fullName evidence="1">Uncharacterized protein</fullName>
    </submittedName>
</protein>
<keyword evidence="2" id="KW-1185">Reference proteome</keyword>
<dbReference type="EMBL" id="AJ344259">
    <property type="protein sequence ID" value="CAC87280.1"/>
    <property type="molecule type" value="Genomic_DNA"/>
</dbReference>